<reference evidence="2" key="1">
    <citation type="submission" date="2019-12" db="EMBL/GenBank/DDBJ databases">
        <title>Mycobacterium spongiae sp. nov.</title>
        <authorList>
            <person name="Stinear T."/>
        </authorList>
    </citation>
    <scope>NUCLEOTIDE SEQUENCE</scope>
    <source>
        <strain evidence="2">FSD4b-SM</strain>
    </source>
</reference>
<keyword evidence="1" id="KW-0812">Transmembrane</keyword>
<dbReference type="EMBL" id="CP046600">
    <property type="protein sequence ID" value="QUR69548.1"/>
    <property type="molecule type" value="Genomic_DNA"/>
</dbReference>
<name>A0A975K4B4_9MYCO</name>
<sequence>MFEQYKLAVEMADRVSARRATANTFFLSIQTGLAIALGAFAVNDGVQDNANPDSFVLTLAAVAGVLIASSWWMLLRSYRDLNSAKFAVINNLEEKYLRVHLFKDEWEHLKQDRAKAWQRRYAELGQIERLVPSLFALLYLVLAIHVNWRFQ</sequence>
<keyword evidence="1" id="KW-1133">Transmembrane helix</keyword>
<keyword evidence="1" id="KW-0472">Membrane</keyword>
<evidence type="ECO:0000256" key="1">
    <source>
        <dbReference type="SAM" id="Phobius"/>
    </source>
</evidence>
<feature type="transmembrane region" description="Helical" evidence="1">
    <location>
        <begin position="20"/>
        <end position="42"/>
    </location>
</feature>
<evidence type="ECO:0000313" key="2">
    <source>
        <dbReference type="EMBL" id="QUR69548.1"/>
    </source>
</evidence>
<evidence type="ECO:0000313" key="3">
    <source>
        <dbReference type="Proteomes" id="UP000682202"/>
    </source>
</evidence>
<organism evidence="2 3">
    <name type="scientific">Mycobacterium spongiae</name>
    <dbReference type="NCBI Taxonomy" id="886343"/>
    <lineage>
        <taxon>Bacteria</taxon>
        <taxon>Bacillati</taxon>
        <taxon>Actinomycetota</taxon>
        <taxon>Actinomycetes</taxon>
        <taxon>Mycobacteriales</taxon>
        <taxon>Mycobacteriaceae</taxon>
        <taxon>Mycobacterium</taxon>
    </lineage>
</organism>
<dbReference type="Pfam" id="PF24838">
    <property type="entry name" value="8xMP"/>
    <property type="match status" value="1"/>
</dbReference>
<accession>A0A975K4B4</accession>
<gene>
    <name evidence="2" type="ORF">F6B93_02685</name>
</gene>
<protein>
    <submittedName>
        <fullName evidence="2">Uncharacterized protein</fullName>
    </submittedName>
</protein>
<dbReference type="AlphaFoldDB" id="A0A975K4B4"/>
<feature type="transmembrane region" description="Helical" evidence="1">
    <location>
        <begin position="130"/>
        <end position="148"/>
    </location>
</feature>
<dbReference type="KEGG" id="mspg:F6B93_02685"/>
<dbReference type="InterPro" id="IPR056918">
    <property type="entry name" value="8xMP"/>
</dbReference>
<feature type="transmembrane region" description="Helical" evidence="1">
    <location>
        <begin position="54"/>
        <end position="75"/>
    </location>
</feature>
<keyword evidence="3" id="KW-1185">Reference proteome</keyword>
<dbReference type="Proteomes" id="UP000682202">
    <property type="component" value="Chromosome"/>
</dbReference>
<proteinExistence type="predicted"/>